<organism evidence="9 10">
    <name type="scientific">Sediminispirochaeta smaragdinae (strain DSM 11293 / JCM 15392 / SEBR 4228)</name>
    <name type="common">Spirochaeta smaragdinae</name>
    <dbReference type="NCBI Taxonomy" id="573413"/>
    <lineage>
        <taxon>Bacteria</taxon>
        <taxon>Pseudomonadati</taxon>
        <taxon>Spirochaetota</taxon>
        <taxon>Spirochaetia</taxon>
        <taxon>Spirochaetales</taxon>
        <taxon>Spirochaetaceae</taxon>
        <taxon>Sediminispirochaeta</taxon>
    </lineage>
</organism>
<dbReference type="PANTHER" id="PTHR20854">
    <property type="entry name" value="INOSITOL MONOPHOSPHATASE"/>
    <property type="match status" value="1"/>
</dbReference>
<dbReference type="KEGG" id="ssm:Spirs_3647"/>
<dbReference type="InterPro" id="IPR020550">
    <property type="entry name" value="Inositol_monophosphatase_CS"/>
</dbReference>
<dbReference type="PROSITE" id="PS00629">
    <property type="entry name" value="IMP_1"/>
    <property type="match status" value="1"/>
</dbReference>
<dbReference type="HOGENOM" id="CLU_044118_0_4_12"/>
<keyword evidence="10" id="KW-1185">Reference proteome</keyword>
<dbReference type="eggNOG" id="COG0483">
    <property type="taxonomic scope" value="Bacteria"/>
</dbReference>
<evidence type="ECO:0000256" key="1">
    <source>
        <dbReference type="ARBA" id="ARBA00001033"/>
    </source>
</evidence>
<comment type="similarity">
    <text evidence="3 8">Belongs to the inositol monophosphatase superfamily.</text>
</comment>
<dbReference type="Proteomes" id="UP000002318">
    <property type="component" value="Chromosome"/>
</dbReference>
<sequence>MLRYYIGMKQQTLPDGALEVATEAAQKAGELQKRLLIEGFRVDRKSTSVDMVTEADKKSEQIIRSVITSRFPDHDILGEEEGSTVCGSQWQWIIDPLDGTTNYVHHHPIFCVSVALTFQGVPMLGVVYAPMLDDLYSAVAGEGALKNGIPIRVSKRRILNETLMATGVPYDRATSSENNIDYLADMSTKVRGIRRLGAAAYDLCLVAEGVYDAYWELKIRSWDIAAGSLIVKEAGGFAVHWHHGGTAQQPALLDCLVASPAILPPLLEALSETGSAYSDAKHTGNELF</sequence>
<name>E1R7M8_SEDSS</name>
<dbReference type="EC" id="3.1.3.25" evidence="8"/>
<dbReference type="Pfam" id="PF00459">
    <property type="entry name" value="Inositol_P"/>
    <property type="match status" value="1"/>
</dbReference>
<evidence type="ECO:0000313" key="9">
    <source>
        <dbReference type="EMBL" id="ADK82733.1"/>
    </source>
</evidence>
<dbReference type="GO" id="GO:0008934">
    <property type="term" value="F:inositol monophosphate 1-phosphatase activity"/>
    <property type="evidence" value="ECO:0007669"/>
    <property type="project" value="InterPro"/>
</dbReference>
<comment type="catalytic activity">
    <reaction evidence="1 8">
        <text>a myo-inositol phosphate + H2O = myo-inositol + phosphate</text>
        <dbReference type="Rhea" id="RHEA:24056"/>
        <dbReference type="ChEBI" id="CHEBI:15377"/>
        <dbReference type="ChEBI" id="CHEBI:17268"/>
        <dbReference type="ChEBI" id="CHEBI:43474"/>
        <dbReference type="ChEBI" id="CHEBI:84139"/>
        <dbReference type="EC" id="3.1.3.25"/>
    </reaction>
</comment>
<protein>
    <recommendedName>
        <fullName evidence="8">Inositol-1-monophosphatase</fullName>
        <ecNumber evidence="8">3.1.3.25</ecNumber>
    </recommendedName>
</protein>
<keyword evidence="5 8" id="KW-0378">Hydrolase</keyword>
<dbReference type="Gene3D" id="3.40.190.80">
    <property type="match status" value="1"/>
</dbReference>
<evidence type="ECO:0000256" key="6">
    <source>
        <dbReference type="ARBA" id="ARBA00022842"/>
    </source>
</evidence>
<dbReference type="InterPro" id="IPR022337">
    <property type="entry name" value="Inositol_monophosphatase_SuhB"/>
</dbReference>
<evidence type="ECO:0000256" key="4">
    <source>
        <dbReference type="ARBA" id="ARBA00022723"/>
    </source>
</evidence>
<dbReference type="PRINTS" id="PR01959">
    <property type="entry name" value="SBIMPHPHTASE"/>
</dbReference>
<evidence type="ECO:0000256" key="8">
    <source>
        <dbReference type="RuleBase" id="RU364068"/>
    </source>
</evidence>
<feature type="binding site" evidence="7">
    <location>
        <position position="95"/>
    </location>
    <ligand>
        <name>Mg(2+)</name>
        <dbReference type="ChEBI" id="CHEBI:18420"/>
        <label>1</label>
        <note>catalytic</note>
    </ligand>
</feature>
<proteinExistence type="inferred from homology"/>
<keyword evidence="4 7" id="KW-0479">Metal-binding</keyword>
<dbReference type="InterPro" id="IPR020583">
    <property type="entry name" value="Inositol_monoP_metal-BS"/>
</dbReference>
<dbReference type="InterPro" id="IPR033942">
    <property type="entry name" value="IMPase"/>
</dbReference>
<evidence type="ECO:0000256" key="5">
    <source>
        <dbReference type="ARBA" id="ARBA00022801"/>
    </source>
</evidence>
<feature type="binding site" evidence="7">
    <location>
        <position position="98"/>
    </location>
    <ligand>
        <name>Mg(2+)</name>
        <dbReference type="ChEBI" id="CHEBI:18420"/>
        <label>1</label>
        <note>catalytic</note>
    </ligand>
</feature>
<dbReference type="Gene3D" id="3.30.540.10">
    <property type="entry name" value="Fructose-1,6-Bisphosphatase, subunit A, domain 1"/>
    <property type="match status" value="1"/>
</dbReference>
<feature type="binding site" evidence="7">
    <location>
        <position position="223"/>
    </location>
    <ligand>
        <name>Mg(2+)</name>
        <dbReference type="ChEBI" id="CHEBI:18420"/>
        <label>1</label>
        <note>catalytic</note>
    </ligand>
</feature>
<evidence type="ECO:0000256" key="2">
    <source>
        <dbReference type="ARBA" id="ARBA00001946"/>
    </source>
</evidence>
<dbReference type="CDD" id="cd01639">
    <property type="entry name" value="IMPase"/>
    <property type="match status" value="1"/>
</dbReference>
<gene>
    <name evidence="9" type="ordered locus">Spirs_3647</name>
</gene>
<dbReference type="EMBL" id="CP002116">
    <property type="protein sequence ID" value="ADK82733.1"/>
    <property type="molecule type" value="Genomic_DNA"/>
</dbReference>
<dbReference type="PRINTS" id="PR00377">
    <property type="entry name" value="IMPHPHTASES"/>
</dbReference>
<dbReference type="PANTHER" id="PTHR20854:SF4">
    <property type="entry name" value="INOSITOL-1-MONOPHOSPHATASE-RELATED"/>
    <property type="match status" value="1"/>
</dbReference>
<dbReference type="GO" id="GO:0046872">
    <property type="term" value="F:metal ion binding"/>
    <property type="evidence" value="ECO:0007669"/>
    <property type="project" value="UniProtKB-KW"/>
</dbReference>
<dbReference type="FunFam" id="3.30.540.10:FF:000003">
    <property type="entry name" value="Inositol-1-monophosphatase"/>
    <property type="match status" value="1"/>
</dbReference>
<dbReference type="AlphaFoldDB" id="E1R7M8"/>
<keyword evidence="6 7" id="KW-0460">Magnesium</keyword>
<dbReference type="PROSITE" id="PS00630">
    <property type="entry name" value="IMP_2"/>
    <property type="match status" value="1"/>
</dbReference>
<feature type="binding site" evidence="7">
    <location>
        <position position="79"/>
    </location>
    <ligand>
        <name>Mg(2+)</name>
        <dbReference type="ChEBI" id="CHEBI:18420"/>
        <label>1</label>
        <note>catalytic</note>
    </ligand>
</feature>
<dbReference type="GO" id="GO:0007165">
    <property type="term" value="P:signal transduction"/>
    <property type="evidence" value="ECO:0007669"/>
    <property type="project" value="TreeGrafter"/>
</dbReference>
<dbReference type="SUPFAM" id="SSF56655">
    <property type="entry name" value="Carbohydrate phosphatase"/>
    <property type="match status" value="1"/>
</dbReference>
<reference evidence="9 10" key="1">
    <citation type="journal article" date="2010" name="Stand. Genomic Sci.">
        <title>Complete genome sequence of Spirochaeta smaragdinae type strain (SEBR 4228).</title>
        <authorList>
            <person name="Mavromatis K."/>
            <person name="Yasawong M."/>
            <person name="Chertkov O."/>
            <person name="Lapidus A."/>
            <person name="Lucas S."/>
            <person name="Nolan M."/>
            <person name="Del Rio T.G."/>
            <person name="Tice H."/>
            <person name="Cheng J.F."/>
            <person name="Pitluck S."/>
            <person name="Liolios K."/>
            <person name="Ivanova N."/>
            <person name="Tapia R."/>
            <person name="Han C."/>
            <person name="Bruce D."/>
            <person name="Goodwin L."/>
            <person name="Pati A."/>
            <person name="Chen A."/>
            <person name="Palaniappan K."/>
            <person name="Land M."/>
            <person name="Hauser L."/>
            <person name="Chang Y.J."/>
            <person name="Jeffries C.D."/>
            <person name="Detter J.C."/>
            <person name="Rohde M."/>
            <person name="Brambilla E."/>
            <person name="Spring S."/>
            <person name="Goker M."/>
            <person name="Sikorski J."/>
            <person name="Woyke T."/>
            <person name="Bristow J."/>
            <person name="Eisen J.A."/>
            <person name="Markowitz V."/>
            <person name="Hugenholtz P."/>
            <person name="Klenk H.P."/>
            <person name="Kyrpides N.C."/>
        </authorList>
    </citation>
    <scope>NUCLEOTIDE SEQUENCE [LARGE SCALE GENOMIC DNA]</scope>
    <source>
        <strain evidence="10">DSM 11293 / JCM 15392 / SEBR 4228</strain>
    </source>
</reference>
<evidence type="ECO:0000256" key="3">
    <source>
        <dbReference type="ARBA" id="ARBA00009759"/>
    </source>
</evidence>
<feature type="binding site" evidence="7">
    <location>
        <position position="97"/>
    </location>
    <ligand>
        <name>Mg(2+)</name>
        <dbReference type="ChEBI" id="CHEBI:18420"/>
        <label>1</label>
        <note>catalytic</note>
    </ligand>
</feature>
<dbReference type="GO" id="GO:0046854">
    <property type="term" value="P:phosphatidylinositol phosphate biosynthetic process"/>
    <property type="evidence" value="ECO:0007669"/>
    <property type="project" value="InterPro"/>
</dbReference>
<evidence type="ECO:0000256" key="7">
    <source>
        <dbReference type="PIRSR" id="PIRSR600760-2"/>
    </source>
</evidence>
<dbReference type="InterPro" id="IPR000760">
    <property type="entry name" value="Inositol_monophosphatase-like"/>
</dbReference>
<accession>E1R7M8</accession>
<dbReference type="STRING" id="573413.Spirs_3647"/>
<comment type="cofactor">
    <cofactor evidence="2 7 8">
        <name>Mg(2+)</name>
        <dbReference type="ChEBI" id="CHEBI:18420"/>
    </cofactor>
</comment>
<evidence type="ECO:0000313" key="10">
    <source>
        <dbReference type="Proteomes" id="UP000002318"/>
    </source>
</evidence>
<dbReference type="GO" id="GO:0006020">
    <property type="term" value="P:inositol metabolic process"/>
    <property type="evidence" value="ECO:0007669"/>
    <property type="project" value="TreeGrafter"/>
</dbReference>